<dbReference type="Gene3D" id="3.20.20.70">
    <property type="entry name" value="Aldolase class I"/>
    <property type="match status" value="1"/>
</dbReference>
<feature type="modified residue" description="N6-(pyridoxal phosphate)lysine" evidence="15">
    <location>
        <position position="325"/>
    </location>
</feature>
<dbReference type="PIRSF" id="PIRSF004911">
    <property type="entry name" value="DUF160"/>
    <property type="match status" value="1"/>
</dbReference>
<dbReference type="InterPro" id="IPR022462">
    <property type="entry name" value="EpmB"/>
</dbReference>
<organism evidence="17 18">
    <name type="scientific">Candidatus Similichlamydia laticola</name>
    <dbReference type="NCBI Taxonomy" id="2170265"/>
    <lineage>
        <taxon>Bacteria</taxon>
        <taxon>Pseudomonadati</taxon>
        <taxon>Chlamydiota</taxon>
        <taxon>Chlamydiia</taxon>
        <taxon>Parachlamydiales</taxon>
        <taxon>Candidatus Parilichlamydiaceae</taxon>
        <taxon>Candidatus Similichlamydia</taxon>
    </lineage>
</organism>
<comment type="similarity">
    <text evidence="4">Belongs to the radical SAM superfamily. KamA family.</text>
</comment>
<evidence type="ECO:0000256" key="13">
    <source>
        <dbReference type="ARBA" id="ARBA00030756"/>
    </source>
</evidence>
<comment type="cofactor">
    <cofactor evidence="2 15">
        <name>pyridoxal 5'-phosphate</name>
        <dbReference type="ChEBI" id="CHEBI:597326"/>
    </cofactor>
</comment>
<evidence type="ECO:0000256" key="8">
    <source>
        <dbReference type="ARBA" id="ARBA00022723"/>
    </source>
</evidence>
<dbReference type="InterPro" id="IPR003739">
    <property type="entry name" value="Lys_aminomutase/Glu_NH3_mut"/>
</dbReference>
<evidence type="ECO:0000256" key="7">
    <source>
        <dbReference type="ARBA" id="ARBA00022691"/>
    </source>
</evidence>
<keyword evidence="12" id="KW-0413">Isomerase</keyword>
<evidence type="ECO:0000313" key="17">
    <source>
        <dbReference type="EMBL" id="RDB31863.1"/>
    </source>
</evidence>
<evidence type="ECO:0000256" key="15">
    <source>
        <dbReference type="PIRSR" id="PIRSR603739-50"/>
    </source>
</evidence>
<evidence type="ECO:0000256" key="12">
    <source>
        <dbReference type="ARBA" id="ARBA00023235"/>
    </source>
</evidence>
<dbReference type="InterPro" id="IPR013785">
    <property type="entry name" value="Aldolase_TIM"/>
</dbReference>
<feature type="binding site" evidence="14">
    <location>
        <position position="114"/>
    </location>
    <ligand>
        <name>[4Fe-4S] cluster</name>
        <dbReference type="ChEBI" id="CHEBI:49883"/>
        <note>4Fe-4S-S-AdoMet</note>
    </ligand>
</feature>
<comment type="cofactor">
    <cofactor evidence="3">
        <name>[4Fe-4S] cluster</name>
        <dbReference type="ChEBI" id="CHEBI:49883"/>
    </cofactor>
</comment>
<keyword evidence="8 14" id="KW-0479">Metal-binding</keyword>
<dbReference type="SFLD" id="SFLDS00029">
    <property type="entry name" value="Radical_SAM"/>
    <property type="match status" value="1"/>
</dbReference>
<reference evidence="17 18" key="1">
    <citation type="submission" date="2018-07" db="EMBL/GenBank/DDBJ databases">
        <title>Comparative genomics of the Candidatus Parilichlamydiaceae reveals evidence of convergent evolution and genome reduction in the phylum Chlamydiae.</title>
        <authorList>
            <person name="Taylor-Brown A."/>
            <person name="Polkinghorne A."/>
        </authorList>
    </citation>
    <scope>NUCLEOTIDE SEQUENCE [LARGE SCALE GENOMIC DNA]</scope>
    <source>
        <strain evidence="17 18">Hat2</strain>
    </source>
</reference>
<keyword evidence="10" id="KW-0408">Iron</keyword>
<evidence type="ECO:0000256" key="4">
    <source>
        <dbReference type="ARBA" id="ARBA00008703"/>
    </source>
</evidence>
<evidence type="ECO:0000256" key="5">
    <source>
        <dbReference type="ARBA" id="ARBA00022363"/>
    </source>
</evidence>
<dbReference type="SFLD" id="SFLDF00314">
    <property type="entry name" value="L-lysine_2_3-aminomutase_(yjeK"/>
    <property type="match status" value="1"/>
</dbReference>
<proteinExistence type="inferred from homology"/>
<feature type="binding site" evidence="14">
    <location>
        <position position="118"/>
    </location>
    <ligand>
        <name>[4Fe-4S] cluster</name>
        <dbReference type="ChEBI" id="CHEBI:49883"/>
        <note>4Fe-4S-S-AdoMet</note>
    </ligand>
</feature>
<evidence type="ECO:0000256" key="3">
    <source>
        <dbReference type="ARBA" id="ARBA00001966"/>
    </source>
</evidence>
<evidence type="ECO:0000256" key="1">
    <source>
        <dbReference type="ARBA" id="ARBA00001352"/>
    </source>
</evidence>
<dbReference type="PANTHER" id="PTHR30538:SF1">
    <property type="entry name" value="L-LYSINE 2,3-AMINOMUTASE"/>
    <property type="match status" value="1"/>
</dbReference>
<evidence type="ECO:0000256" key="2">
    <source>
        <dbReference type="ARBA" id="ARBA00001933"/>
    </source>
</evidence>
<evidence type="ECO:0000256" key="10">
    <source>
        <dbReference type="ARBA" id="ARBA00023004"/>
    </source>
</evidence>
<dbReference type="Proteomes" id="UP000253816">
    <property type="component" value="Unassembled WGS sequence"/>
</dbReference>
<dbReference type="Pfam" id="PF13353">
    <property type="entry name" value="Fer4_12"/>
    <property type="match status" value="1"/>
</dbReference>
<feature type="binding site" evidence="14">
    <location>
        <position position="121"/>
    </location>
    <ligand>
        <name>[4Fe-4S] cluster</name>
        <dbReference type="ChEBI" id="CHEBI:49883"/>
        <note>4Fe-4S-S-AdoMet</note>
    </ligand>
</feature>
<feature type="domain" description="Radical SAM core" evidence="16">
    <location>
        <begin position="100"/>
        <end position="322"/>
    </location>
</feature>
<dbReference type="InterPro" id="IPR058240">
    <property type="entry name" value="rSAM_sf"/>
</dbReference>
<evidence type="ECO:0000256" key="14">
    <source>
        <dbReference type="PIRSR" id="PIRSR004911-1"/>
    </source>
</evidence>
<evidence type="ECO:0000256" key="11">
    <source>
        <dbReference type="ARBA" id="ARBA00023014"/>
    </source>
</evidence>
<dbReference type="CDD" id="cd01335">
    <property type="entry name" value="Radical_SAM"/>
    <property type="match status" value="1"/>
</dbReference>
<protein>
    <recommendedName>
        <fullName evidence="5">L-lysine 2,3-aminomutase</fullName>
    </recommendedName>
    <alternativeName>
        <fullName evidence="13">EF-P post-translational modification enzyme B</fullName>
    </alternativeName>
</protein>
<evidence type="ECO:0000256" key="9">
    <source>
        <dbReference type="ARBA" id="ARBA00022898"/>
    </source>
</evidence>
<keyword evidence="11 14" id="KW-0411">Iron-sulfur</keyword>
<dbReference type="PROSITE" id="PS51918">
    <property type="entry name" value="RADICAL_SAM"/>
    <property type="match status" value="1"/>
</dbReference>
<dbReference type="PANTHER" id="PTHR30538">
    <property type="entry name" value="LYSINE 2,3-AMINOMUTASE-RELATED"/>
    <property type="match status" value="1"/>
</dbReference>
<comment type="caution">
    <text evidence="17">The sequence shown here is derived from an EMBL/GenBank/DDBJ whole genome shotgun (WGS) entry which is preliminary data.</text>
</comment>
<evidence type="ECO:0000259" key="16">
    <source>
        <dbReference type="PROSITE" id="PS51918"/>
    </source>
</evidence>
<name>A0A369KJA4_9BACT</name>
<evidence type="ECO:0000256" key="6">
    <source>
        <dbReference type="ARBA" id="ARBA00022485"/>
    </source>
</evidence>
<dbReference type="EMBL" id="QQBG01000002">
    <property type="protein sequence ID" value="RDB31863.1"/>
    <property type="molecule type" value="Genomic_DNA"/>
</dbReference>
<dbReference type="AlphaFoldDB" id="A0A369KJA4"/>
<sequence>MMSEKIRPLWKRLQQKNIRTIEELAQFLELTPEQCLKVHSHKRFPLNLPLRLAKNMQKGNLDDPLLLQFLPTLEEEKTIPGFSTDPLQEKSFQKTPKLLHKYNGRVLLLLTGTCAMHCRYCFRNHFDYVPLGQGLFRELEYIRQDSSIEEVILSGGDPLSLSEASLHTVLEQLDLIPHIRRIRFHSRFPIGIPERIHDEFLVLLRFWQSRFQFWFFLHINHPHELGDDLFEAIRGIQQLGIPVGTQTVLLRRVNDSVETLHILFTQLVNHGLLPYYLFQLDPVAGSSHFNVPIHKGLEIMEELQKLLPGYGVPKYVREIPHRPHKEMILKDSLPLHTIQ</sequence>
<keyword evidence="6 14" id="KW-0004">4Fe-4S</keyword>
<dbReference type="SUPFAM" id="SSF102114">
    <property type="entry name" value="Radical SAM enzymes"/>
    <property type="match status" value="1"/>
</dbReference>
<dbReference type="NCBIfam" id="TIGR00238">
    <property type="entry name" value="KamA family radical SAM protein"/>
    <property type="match status" value="1"/>
</dbReference>
<keyword evidence="7" id="KW-0949">S-adenosyl-L-methionine</keyword>
<accession>A0A369KJA4</accession>
<dbReference type="GO" id="GO:0016853">
    <property type="term" value="F:isomerase activity"/>
    <property type="evidence" value="ECO:0007669"/>
    <property type="project" value="UniProtKB-KW"/>
</dbReference>
<dbReference type="GO" id="GO:0051539">
    <property type="term" value="F:4 iron, 4 sulfur cluster binding"/>
    <property type="evidence" value="ECO:0007669"/>
    <property type="project" value="UniProtKB-KW"/>
</dbReference>
<gene>
    <name evidence="17" type="ORF">HAT2_00023</name>
</gene>
<dbReference type="GO" id="GO:0046872">
    <property type="term" value="F:metal ion binding"/>
    <property type="evidence" value="ECO:0007669"/>
    <property type="project" value="UniProtKB-KW"/>
</dbReference>
<dbReference type="SFLD" id="SFLDG01070">
    <property type="entry name" value="PLP-dependent"/>
    <property type="match status" value="1"/>
</dbReference>
<keyword evidence="9 15" id="KW-0663">Pyridoxal phosphate</keyword>
<dbReference type="InterPro" id="IPR007197">
    <property type="entry name" value="rSAM"/>
</dbReference>
<evidence type="ECO:0000313" key="18">
    <source>
        <dbReference type="Proteomes" id="UP000253816"/>
    </source>
</evidence>
<comment type="catalytic activity">
    <reaction evidence="1">
        <text>L-lysine = D-beta-lysine</text>
        <dbReference type="Rhea" id="RHEA:44148"/>
        <dbReference type="ChEBI" id="CHEBI:32551"/>
        <dbReference type="ChEBI" id="CHEBI:84138"/>
    </reaction>
</comment>
<keyword evidence="18" id="KW-1185">Reference proteome</keyword>